<dbReference type="UniPathway" id="UPA00056">
    <property type="reaction ID" value="UER00093"/>
</dbReference>
<dbReference type="HAMAP" id="MF_00108">
    <property type="entry name" value="IspD"/>
    <property type="match status" value="1"/>
</dbReference>
<proteinExistence type="inferred from homology"/>
<dbReference type="EC" id="2.7.7.60" evidence="7"/>
<evidence type="ECO:0000256" key="1">
    <source>
        <dbReference type="ARBA" id="ARBA00001282"/>
    </source>
</evidence>
<dbReference type="Gene3D" id="3.90.550.10">
    <property type="entry name" value="Spore Coat Polysaccharide Biosynthesis Protein SpsA, Chain A"/>
    <property type="match status" value="1"/>
</dbReference>
<dbReference type="CDD" id="cd02516">
    <property type="entry name" value="CDP-ME_synthetase"/>
    <property type="match status" value="1"/>
</dbReference>
<dbReference type="SUPFAM" id="SSF53448">
    <property type="entry name" value="Nucleotide-diphospho-sugar transferases"/>
    <property type="match status" value="1"/>
</dbReference>
<reference evidence="9" key="1">
    <citation type="submission" date="2017-02" db="EMBL/GenBank/DDBJ databases">
        <authorList>
            <person name="Varghese N."/>
            <person name="Submissions S."/>
        </authorList>
    </citation>
    <scope>NUCLEOTIDE SEQUENCE [LARGE SCALE GENOMIC DNA]</scope>
    <source>
        <strain evidence="9">ATCC BAA-73</strain>
    </source>
</reference>
<keyword evidence="6 7" id="KW-0414">Isoprene biosynthesis</keyword>
<dbReference type="FunFam" id="3.90.550.10:FF:000003">
    <property type="entry name" value="2-C-methyl-D-erythritol 4-phosphate cytidylyltransferase"/>
    <property type="match status" value="1"/>
</dbReference>
<dbReference type="OrthoDB" id="9806837at2"/>
<feature type="site" description="Positions MEP for the nucleophilic attack" evidence="7">
    <location>
        <position position="211"/>
    </location>
</feature>
<evidence type="ECO:0000256" key="6">
    <source>
        <dbReference type="ARBA" id="ARBA00023229"/>
    </source>
</evidence>
<keyword evidence="4 7" id="KW-0808">Transferase</keyword>
<feature type="site" description="Positions MEP for the nucleophilic attack" evidence="7">
    <location>
        <position position="155"/>
    </location>
</feature>
<dbReference type="NCBIfam" id="NF001183">
    <property type="entry name" value="PRK00155.1-3"/>
    <property type="match status" value="1"/>
</dbReference>
<comment type="pathway">
    <text evidence="2 7">Isoprenoid biosynthesis; isopentenyl diphosphate biosynthesis via DXP pathway; isopentenyl diphosphate from 1-deoxy-D-xylulose 5-phosphate: step 2/6.</text>
</comment>
<dbReference type="InterPro" id="IPR001228">
    <property type="entry name" value="IspD"/>
</dbReference>
<dbReference type="Proteomes" id="UP000190625">
    <property type="component" value="Unassembled WGS sequence"/>
</dbReference>
<comment type="similarity">
    <text evidence="3 7">Belongs to the IspD/TarI cytidylyltransferase family. IspD subfamily.</text>
</comment>
<feature type="site" description="Transition state stabilizer" evidence="7">
    <location>
        <position position="16"/>
    </location>
</feature>
<dbReference type="InterPro" id="IPR018294">
    <property type="entry name" value="ISPD_synthase_CS"/>
</dbReference>
<evidence type="ECO:0000256" key="3">
    <source>
        <dbReference type="ARBA" id="ARBA00009789"/>
    </source>
</evidence>
<sequence>MESIVAVIPAAGQGRRMGSDLNKQYLSLADKPIVAHTIEKFQEFEQIKDIIVIAREDEIAYCQHEVIDKYKFDKVSQVIKGGQTRQESVYNGLQAVDSAEYVLIHDGARPLLTKELLECTIRELKDYGAVGVAVPVKDTIKMIDNEKFVDKTPDRSKLWAIQTPQAFSYNLILEAYEEAKNEGFVGTDSSMLVERLGKKVKLIHGSYENLKVTTPEDLMIAETIIKGRR</sequence>
<dbReference type="PANTHER" id="PTHR32125">
    <property type="entry name" value="2-C-METHYL-D-ERYTHRITOL 4-PHOSPHATE CYTIDYLYLTRANSFERASE, CHLOROPLASTIC"/>
    <property type="match status" value="1"/>
</dbReference>
<gene>
    <name evidence="7" type="primary">ispD</name>
    <name evidence="8" type="ORF">SAMN02745118_02516</name>
</gene>
<protein>
    <recommendedName>
        <fullName evidence="7">2-C-methyl-D-erythritol 4-phosphate cytidylyltransferase</fullName>
        <ecNumber evidence="7">2.7.7.60</ecNumber>
    </recommendedName>
    <alternativeName>
        <fullName evidence="7">4-diphosphocytidyl-2C-methyl-D-erythritol synthase</fullName>
    </alternativeName>
    <alternativeName>
        <fullName evidence="7">MEP cytidylyltransferase</fullName>
        <shortName evidence="7">MCT</shortName>
    </alternativeName>
</protein>
<dbReference type="GO" id="GO:0019288">
    <property type="term" value="P:isopentenyl diphosphate biosynthetic process, methylerythritol 4-phosphate pathway"/>
    <property type="evidence" value="ECO:0007669"/>
    <property type="project" value="UniProtKB-UniRule"/>
</dbReference>
<dbReference type="InterPro" id="IPR029044">
    <property type="entry name" value="Nucleotide-diphossugar_trans"/>
</dbReference>
<organism evidence="8 9">
    <name type="scientific">Selenihalanaerobacter shriftii</name>
    <dbReference type="NCBI Taxonomy" id="142842"/>
    <lineage>
        <taxon>Bacteria</taxon>
        <taxon>Bacillati</taxon>
        <taxon>Bacillota</taxon>
        <taxon>Clostridia</taxon>
        <taxon>Halanaerobiales</taxon>
        <taxon>Halobacteroidaceae</taxon>
        <taxon>Selenihalanaerobacter</taxon>
    </lineage>
</organism>
<keyword evidence="9" id="KW-1185">Reference proteome</keyword>
<keyword evidence="5 7" id="KW-0548">Nucleotidyltransferase</keyword>
<dbReference type="PANTHER" id="PTHR32125:SF4">
    <property type="entry name" value="2-C-METHYL-D-ERYTHRITOL 4-PHOSPHATE CYTIDYLYLTRANSFERASE, CHLOROPLASTIC"/>
    <property type="match status" value="1"/>
</dbReference>
<feature type="site" description="Transition state stabilizer" evidence="7">
    <location>
        <position position="23"/>
    </location>
</feature>
<dbReference type="EMBL" id="FUWM01000026">
    <property type="protein sequence ID" value="SKA01488.1"/>
    <property type="molecule type" value="Genomic_DNA"/>
</dbReference>
<evidence type="ECO:0000256" key="2">
    <source>
        <dbReference type="ARBA" id="ARBA00004787"/>
    </source>
</evidence>
<dbReference type="NCBIfam" id="TIGR00453">
    <property type="entry name" value="ispD"/>
    <property type="match status" value="1"/>
</dbReference>
<comment type="catalytic activity">
    <reaction evidence="1 7">
        <text>2-C-methyl-D-erythritol 4-phosphate + CTP + H(+) = 4-CDP-2-C-methyl-D-erythritol + diphosphate</text>
        <dbReference type="Rhea" id="RHEA:13429"/>
        <dbReference type="ChEBI" id="CHEBI:15378"/>
        <dbReference type="ChEBI" id="CHEBI:33019"/>
        <dbReference type="ChEBI" id="CHEBI:37563"/>
        <dbReference type="ChEBI" id="CHEBI:57823"/>
        <dbReference type="ChEBI" id="CHEBI:58262"/>
        <dbReference type="EC" id="2.7.7.60"/>
    </reaction>
</comment>
<evidence type="ECO:0000256" key="7">
    <source>
        <dbReference type="HAMAP-Rule" id="MF_00108"/>
    </source>
</evidence>
<dbReference type="InterPro" id="IPR034683">
    <property type="entry name" value="IspD/TarI"/>
</dbReference>
<dbReference type="GO" id="GO:0050518">
    <property type="term" value="F:2-C-methyl-D-erythritol 4-phosphate cytidylyltransferase activity"/>
    <property type="evidence" value="ECO:0007669"/>
    <property type="project" value="UniProtKB-UniRule"/>
</dbReference>
<dbReference type="InterPro" id="IPR050088">
    <property type="entry name" value="IspD/TarI_cytidylyltransf_bact"/>
</dbReference>
<evidence type="ECO:0000313" key="9">
    <source>
        <dbReference type="Proteomes" id="UP000190625"/>
    </source>
</evidence>
<dbReference type="STRING" id="142842.SAMN02745118_02516"/>
<accession>A0A1T4QE27</accession>
<evidence type="ECO:0000313" key="8">
    <source>
        <dbReference type="EMBL" id="SKA01488.1"/>
    </source>
</evidence>
<dbReference type="AlphaFoldDB" id="A0A1T4QE27"/>
<comment type="function">
    <text evidence="7">Catalyzes the formation of 4-diphosphocytidyl-2-C-methyl-D-erythritol from CTP and 2-C-methyl-D-erythritol 4-phosphate (MEP).</text>
</comment>
<dbReference type="Pfam" id="PF01128">
    <property type="entry name" value="IspD"/>
    <property type="match status" value="1"/>
</dbReference>
<evidence type="ECO:0000256" key="5">
    <source>
        <dbReference type="ARBA" id="ARBA00022695"/>
    </source>
</evidence>
<dbReference type="RefSeq" id="WP_078810939.1">
    <property type="nucleotide sequence ID" value="NZ_FUWM01000026.1"/>
</dbReference>
<name>A0A1T4QE27_9FIRM</name>
<evidence type="ECO:0000256" key="4">
    <source>
        <dbReference type="ARBA" id="ARBA00022679"/>
    </source>
</evidence>
<dbReference type="PROSITE" id="PS01295">
    <property type="entry name" value="ISPD"/>
    <property type="match status" value="1"/>
</dbReference>